<dbReference type="OrthoDB" id="1934429at2"/>
<dbReference type="eggNOG" id="ENOG502ZBP3">
    <property type="taxonomic scope" value="Bacteria"/>
</dbReference>
<evidence type="ECO:0000313" key="3">
    <source>
        <dbReference type="Proteomes" id="UP000001401"/>
    </source>
</evidence>
<dbReference type="AlphaFoldDB" id="E6TWF4"/>
<dbReference type="InterPro" id="IPR012347">
    <property type="entry name" value="Ferritin-like"/>
</dbReference>
<dbReference type="Proteomes" id="UP000001401">
    <property type="component" value="Chromosome"/>
</dbReference>
<proteinExistence type="predicted"/>
<dbReference type="RefSeq" id="WP_013490547.1">
    <property type="nucleotide sequence ID" value="NC_014829.1"/>
</dbReference>
<organism evidence="2 3">
    <name type="scientific">Evansella cellulosilytica (strain ATCC 21833 / DSM 2522 / FERM P-1141 / JCM 9156 / N-4)</name>
    <name type="common">Bacillus cellulosilyticus</name>
    <dbReference type="NCBI Taxonomy" id="649639"/>
    <lineage>
        <taxon>Bacteria</taxon>
        <taxon>Bacillati</taxon>
        <taxon>Bacillota</taxon>
        <taxon>Bacilli</taxon>
        <taxon>Bacillales</taxon>
        <taxon>Bacillaceae</taxon>
        <taxon>Evansella</taxon>
    </lineage>
</organism>
<gene>
    <name evidence="2" type="ordered locus">Bcell_3985</name>
</gene>
<protein>
    <recommendedName>
        <fullName evidence="4">DUF3231 family protein</fullName>
    </recommendedName>
</protein>
<dbReference type="Pfam" id="PF11553">
    <property type="entry name" value="DUF3231"/>
    <property type="match status" value="1"/>
</dbReference>
<accession>E6TWF4</accession>
<dbReference type="HOGENOM" id="CLU_127503_0_0_9"/>
<evidence type="ECO:0000256" key="1">
    <source>
        <dbReference type="SAM" id="MobiDB-lite"/>
    </source>
</evidence>
<dbReference type="KEGG" id="bco:Bcell_3985"/>
<dbReference type="Gene3D" id="1.20.1260.10">
    <property type="match status" value="1"/>
</dbReference>
<feature type="region of interest" description="Disordered" evidence="1">
    <location>
        <begin position="82"/>
        <end position="109"/>
    </location>
</feature>
<dbReference type="STRING" id="649639.Bcell_3985"/>
<sequence>MTNPLDSIWTKLQAMIEEDEDAPLHVGEAMLSWTYLTAMKDLQRYEEIGLNTTTDNEVKDILQDAYKLCESQTKQLEDLLTKEGVPLPDNAPQKPKSSPDDVPPGVKGTDNEITNGLSVKIAAAIVECASGQSQAIRNDIGKMWFEFQTELLTFGMKLKGLMKKRGWLKVPPYYIPPGKIN</sequence>
<evidence type="ECO:0008006" key="4">
    <source>
        <dbReference type="Google" id="ProtNLM"/>
    </source>
</evidence>
<dbReference type="InterPro" id="IPR021617">
    <property type="entry name" value="DUF3231"/>
</dbReference>
<keyword evidence="3" id="KW-1185">Reference proteome</keyword>
<evidence type="ECO:0000313" key="2">
    <source>
        <dbReference type="EMBL" id="ADU32217.1"/>
    </source>
</evidence>
<name>E6TWF4_EVAC2</name>
<dbReference type="EMBL" id="CP002394">
    <property type="protein sequence ID" value="ADU32217.1"/>
    <property type="molecule type" value="Genomic_DNA"/>
</dbReference>
<reference evidence="2" key="1">
    <citation type="submission" date="2010-12" db="EMBL/GenBank/DDBJ databases">
        <title>Complete sequence of Bacillus cellulosilyticus DSM 2522.</title>
        <authorList>
            <consortium name="US DOE Joint Genome Institute"/>
            <person name="Lucas S."/>
            <person name="Copeland A."/>
            <person name="Lapidus A."/>
            <person name="Cheng J.-F."/>
            <person name="Bruce D."/>
            <person name="Goodwin L."/>
            <person name="Pitluck S."/>
            <person name="Chertkov O."/>
            <person name="Detter J.C."/>
            <person name="Han C."/>
            <person name="Tapia R."/>
            <person name="Land M."/>
            <person name="Hauser L."/>
            <person name="Jeffries C."/>
            <person name="Kyrpides N."/>
            <person name="Ivanova N."/>
            <person name="Mikhailova N."/>
            <person name="Brumm P."/>
            <person name="Mead D."/>
            <person name="Woyke T."/>
        </authorList>
    </citation>
    <scope>NUCLEOTIDE SEQUENCE [LARGE SCALE GENOMIC DNA]</scope>
    <source>
        <strain evidence="2">DSM 2522</strain>
    </source>
</reference>